<feature type="region of interest" description="Disordered" evidence="1">
    <location>
        <begin position="1"/>
        <end position="41"/>
    </location>
</feature>
<dbReference type="Pfam" id="PF20088">
    <property type="entry name" value="DUF6480"/>
    <property type="match status" value="1"/>
</dbReference>
<feature type="transmembrane region" description="Helical" evidence="2">
    <location>
        <begin position="51"/>
        <end position="76"/>
    </location>
</feature>
<keyword evidence="4" id="KW-1185">Reference proteome</keyword>
<keyword evidence="2" id="KW-0472">Membrane</keyword>
<evidence type="ECO:0000313" key="4">
    <source>
        <dbReference type="Proteomes" id="UP000638263"/>
    </source>
</evidence>
<name>A0A917VYF7_9NOCA</name>
<dbReference type="Proteomes" id="UP000638263">
    <property type="component" value="Unassembled WGS sequence"/>
</dbReference>
<sequence length="77" mass="7737">MSSMDPDPDRTPGLEPGGGVSPGSTPPDTAQTSGLSADEPATRYRFPRTGVVAVVLTIALVVVFLAVAVGLVAMIVG</sequence>
<dbReference type="AlphaFoldDB" id="A0A917VYF7"/>
<dbReference type="EMBL" id="BMMH01000039">
    <property type="protein sequence ID" value="GGL45430.1"/>
    <property type="molecule type" value="Genomic_DNA"/>
</dbReference>
<reference evidence="3" key="1">
    <citation type="journal article" date="2014" name="Int. J. Syst. Evol. Microbiol.">
        <title>Complete genome sequence of Corynebacterium casei LMG S-19264T (=DSM 44701T), isolated from a smear-ripened cheese.</title>
        <authorList>
            <consortium name="US DOE Joint Genome Institute (JGI-PGF)"/>
            <person name="Walter F."/>
            <person name="Albersmeier A."/>
            <person name="Kalinowski J."/>
            <person name="Ruckert C."/>
        </authorList>
    </citation>
    <scope>NUCLEOTIDE SEQUENCE</scope>
    <source>
        <strain evidence="3">CGMCC 4.3508</strain>
    </source>
</reference>
<evidence type="ECO:0000256" key="1">
    <source>
        <dbReference type="SAM" id="MobiDB-lite"/>
    </source>
</evidence>
<evidence type="ECO:0000256" key="2">
    <source>
        <dbReference type="SAM" id="Phobius"/>
    </source>
</evidence>
<accession>A0A917VYF7</accession>
<organism evidence="3 4">
    <name type="scientific">Nocardia jinanensis</name>
    <dbReference type="NCBI Taxonomy" id="382504"/>
    <lineage>
        <taxon>Bacteria</taxon>
        <taxon>Bacillati</taxon>
        <taxon>Actinomycetota</taxon>
        <taxon>Actinomycetes</taxon>
        <taxon>Mycobacteriales</taxon>
        <taxon>Nocardiaceae</taxon>
        <taxon>Nocardia</taxon>
    </lineage>
</organism>
<gene>
    <name evidence="3" type="ORF">GCM10011588_70190</name>
</gene>
<protein>
    <submittedName>
        <fullName evidence="3">Uncharacterized protein</fullName>
    </submittedName>
</protein>
<keyword evidence="2" id="KW-0812">Transmembrane</keyword>
<evidence type="ECO:0000313" key="3">
    <source>
        <dbReference type="EMBL" id="GGL45430.1"/>
    </source>
</evidence>
<dbReference type="RefSeq" id="WP_063001020.1">
    <property type="nucleotide sequence ID" value="NZ_BMMH01000039.1"/>
</dbReference>
<proteinExistence type="predicted"/>
<dbReference type="InterPro" id="IPR045512">
    <property type="entry name" value="DUF6480"/>
</dbReference>
<comment type="caution">
    <text evidence="3">The sequence shown here is derived from an EMBL/GenBank/DDBJ whole genome shotgun (WGS) entry which is preliminary data.</text>
</comment>
<reference evidence="3" key="2">
    <citation type="submission" date="2020-09" db="EMBL/GenBank/DDBJ databases">
        <authorList>
            <person name="Sun Q."/>
            <person name="Zhou Y."/>
        </authorList>
    </citation>
    <scope>NUCLEOTIDE SEQUENCE</scope>
    <source>
        <strain evidence="3">CGMCC 4.3508</strain>
    </source>
</reference>
<keyword evidence="2" id="KW-1133">Transmembrane helix</keyword>